<sequence length="100" mass="10183">MGGRNFTGKGVGFGLGVGCGFGVGWGFGGAPIGIAGMGAGGGCGVGVGLGWGFGTGFGAEYLNEKPDFEVSKTKQPNLLKRLQYELYKLTPHKPDKAAKQ</sequence>
<accession>A0AAW1R6P2</accession>
<dbReference type="InterPro" id="IPR053288">
    <property type="entry name" value="TGD_Bridge_Protein"/>
</dbReference>
<evidence type="ECO:0000313" key="2">
    <source>
        <dbReference type="Proteomes" id="UP001489004"/>
    </source>
</evidence>
<reference evidence="1 2" key="1">
    <citation type="journal article" date="2024" name="Nat. Commun.">
        <title>Phylogenomics reveals the evolutionary origins of lichenization in chlorophyte algae.</title>
        <authorList>
            <person name="Puginier C."/>
            <person name="Libourel C."/>
            <person name="Otte J."/>
            <person name="Skaloud P."/>
            <person name="Haon M."/>
            <person name="Grisel S."/>
            <person name="Petersen M."/>
            <person name="Berrin J.G."/>
            <person name="Delaux P.M."/>
            <person name="Dal Grande F."/>
            <person name="Keller J."/>
        </authorList>
    </citation>
    <scope>NUCLEOTIDE SEQUENCE [LARGE SCALE GENOMIC DNA]</scope>
    <source>
        <strain evidence="1 2">SAG 2043</strain>
    </source>
</reference>
<dbReference type="AlphaFoldDB" id="A0AAW1R6P2"/>
<gene>
    <name evidence="1" type="ORF">WJX72_005971</name>
</gene>
<protein>
    <submittedName>
        <fullName evidence="1">Uncharacterized protein</fullName>
    </submittedName>
</protein>
<dbReference type="PANTHER" id="PTHR34201">
    <property type="entry name" value="GLYCINE-RICH PROTEIN"/>
    <property type="match status" value="1"/>
</dbReference>
<comment type="caution">
    <text evidence="1">The sequence shown here is derived from an EMBL/GenBank/DDBJ whole genome shotgun (WGS) entry which is preliminary data.</text>
</comment>
<name>A0AAW1R6P2_9CHLO</name>
<dbReference type="EMBL" id="JALJOR010000001">
    <property type="protein sequence ID" value="KAK9829458.1"/>
    <property type="molecule type" value="Genomic_DNA"/>
</dbReference>
<dbReference type="PANTHER" id="PTHR34201:SF12">
    <property type="entry name" value="PROTEIN TRIGALACTOSYLDIACYLGLYCEROL 5, CHLOROPLASTIC"/>
    <property type="match status" value="1"/>
</dbReference>
<evidence type="ECO:0000313" key="1">
    <source>
        <dbReference type="EMBL" id="KAK9829458.1"/>
    </source>
</evidence>
<keyword evidence="2" id="KW-1185">Reference proteome</keyword>
<dbReference type="Proteomes" id="UP001489004">
    <property type="component" value="Unassembled WGS sequence"/>
</dbReference>
<proteinExistence type="predicted"/>
<organism evidence="1 2">
    <name type="scientific">[Myrmecia] bisecta</name>
    <dbReference type="NCBI Taxonomy" id="41462"/>
    <lineage>
        <taxon>Eukaryota</taxon>
        <taxon>Viridiplantae</taxon>
        <taxon>Chlorophyta</taxon>
        <taxon>core chlorophytes</taxon>
        <taxon>Trebouxiophyceae</taxon>
        <taxon>Trebouxiales</taxon>
        <taxon>Trebouxiaceae</taxon>
        <taxon>Myrmecia</taxon>
    </lineage>
</organism>